<dbReference type="EMBL" id="JAMKOV010000001">
    <property type="protein sequence ID" value="KAI8046683.1"/>
    <property type="molecule type" value="Genomic_DNA"/>
</dbReference>
<keyword evidence="2" id="KW-0964">Secreted</keyword>
<evidence type="ECO:0000256" key="3">
    <source>
        <dbReference type="ARBA" id="ARBA00022559"/>
    </source>
</evidence>
<dbReference type="Gene3D" id="1.10.640.10">
    <property type="entry name" value="Haem peroxidase domain superfamily, animal type"/>
    <property type="match status" value="1"/>
</dbReference>
<comment type="caution">
    <text evidence="5">The sequence shown here is derived from an EMBL/GenBank/DDBJ whole genome shotgun (WGS) entry which is preliminary data.</text>
</comment>
<evidence type="ECO:0000313" key="6">
    <source>
        <dbReference type="Proteomes" id="UP001059596"/>
    </source>
</evidence>
<dbReference type="SUPFAM" id="SSF48113">
    <property type="entry name" value="Heme-dependent peroxidases"/>
    <property type="match status" value="1"/>
</dbReference>
<protein>
    <submittedName>
        <fullName evidence="5">Uncharacterized protein</fullName>
    </submittedName>
</protein>
<dbReference type="PROSITE" id="PS50292">
    <property type="entry name" value="PEROXIDASE_3"/>
    <property type="match status" value="1"/>
</dbReference>
<gene>
    <name evidence="5" type="ORF">M5D96_002896</name>
</gene>
<dbReference type="InterPro" id="IPR037120">
    <property type="entry name" value="Haem_peroxidase_sf_animal"/>
</dbReference>
<dbReference type="PANTHER" id="PTHR11475">
    <property type="entry name" value="OXIDASE/PEROXIDASE"/>
    <property type="match status" value="1"/>
</dbReference>
<keyword evidence="3" id="KW-0560">Oxidoreductase</keyword>
<proteinExistence type="predicted"/>
<sequence>MPIHVEPDDEFFAAFGVRCLNFVRLSLVPSPDCQLGYGKQMSKVTHFVDASPVYGSSDEASRSLRAFRGGRLRMMNDFGRDLLPLTNDKKACPSEEAGKSCFHSGRSNTVWLLAIFYKFILGFQVTDGLIRSYL</sequence>
<name>A0A9P9Z0S9_9MUSC</name>
<evidence type="ECO:0000256" key="4">
    <source>
        <dbReference type="ARBA" id="ARBA00023180"/>
    </source>
</evidence>
<dbReference type="Proteomes" id="UP001059596">
    <property type="component" value="Chromosome 3R"/>
</dbReference>
<organism evidence="5 6">
    <name type="scientific">Drosophila gunungcola</name>
    <name type="common">fruit fly</name>
    <dbReference type="NCBI Taxonomy" id="103775"/>
    <lineage>
        <taxon>Eukaryota</taxon>
        <taxon>Metazoa</taxon>
        <taxon>Ecdysozoa</taxon>
        <taxon>Arthropoda</taxon>
        <taxon>Hexapoda</taxon>
        <taxon>Insecta</taxon>
        <taxon>Pterygota</taxon>
        <taxon>Neoptera</taxon>
        <taxon>Endopterygota</taxon>
        <taxon>Diptera</taxon>
        <taxon>Brachycera</taxon>
        <taxon>Muscomorpha</taxon>
        <taxon>Ephydroidea</taxon>
        <taxon>Drosophilidae</taxon>
        <taxon>Drosophila</taxon>
        <taxon>Sophophora</taxon>
    </lineage>
</organism>
<keyword evidence="4" id="KW-0325">Glycoprotein</keyword>
<dbReference type="GO" id="GO:0005576">
    <property type="term" value="C:extracellular region"/>
    <property type="evidence" value="ECO:0007669"/>
    <property type="project" value="UniProtKB-SubCell"/>
</dbReference>
<dbReference type="InterPro" id="IPR010255">
    <property type="entry name" value="Haem_peroxidase_sf"/>
</dbReference>
<reference evidence="5" key="1">
    <citation type="journal article" date="2023" name="Genome Biol. Evol.">
        <title>Long-read-based Genome Assembly of Drosophila gunungcola Reveals Fewer Chemosensory Genes in Flower-breeding Species.</title>
        <authorList>
            <person name="Negi A."/>
            <person name="Liao B.Y."/>
            <person name="Yeh S.D."/>
        </authorList>
    </citation>
    <scope>NUCLEOTIDE SEQUENCE</scope>
    <source>
        <strain evidence="5">Sukarami</strain>
    </source>
</reference>
<evidence type="ECO:0000313" key="5">
    <source>
        <dbReference type="EMBL" id="KAI8046683.1"/>
    </source>
</evidence>
<dbReference type="GO" id="GO:0006979">
    <property type="term" value="P:response to oxidative stress"/>
    <property type="evidence" value="ECO:0007669"/>
    <property type="project" value="InterPro"/>
</dbReference>
<dbReference type="PANTHER" id="PTHR11475:SF4">
    <property type="entry name" value="CHORION PEROXIDASE"/>
    <property type="match status" value="1"/>
</dbReference>
<evidence type="ECO:0000256" key="2">
    <source>
        <dbReference type="ARBA" id="ARBA00022525"/>
    </source>
</evidence>
<keyword evidence="6" id="KW-1185">Reference proteome</keyword>
<keyword evidence="3" id="KW-0575">Peroxidase</keyword>
<dbReference type="GO" id="GO:0004601">
    <property type="term" value="F:peroxidase activity"/>
    <property type="evidence" value="ECO:0007669"/>
    <property type="project" value="UniProtKB-KW"/>
</dbReference>
<evidence type="ECO:0000256" key="1">
    <source>
        <dbReference type="ARBA" id="ARBA00004613"/>
    </source>
</evidence>
<dbReference type="InterPro" id="IPR019791">
    <property type="entry name" value="Haem_peroxidase_animal"/>
</dbReference>
<accession>A0A9P9Z0S9</accession>
<dbReference type="GO" id="GO:0020037">
    <property type="term" value="F:heme binding"/>
    <property type="evidence" value="ECO:0007669"/>
    <property type="project" value="InterPro"/>
</dbReference>
<dbReference type="AlphaFoldDB" id="A0A9P9Z0S9"/>
<comment type="subcellular location">
    <subcellularLocation>
        <location evidence="1">Secreted</location>
    </subcellularLocation>
</comment>
<dbReference type="Pfam" id="PF03098">
    <property type="entry name" value="An_peroxidase"/>
    <property type="match status" value="1"/>
</dbReference>